<evidence type="ECO:0000313" key="10">
    <source>
        <dbReference type="Proteomes" id="UP001629113"/>
    </source>
</evidence>
<evidence type="ECO:0000256" key="3">
    <source>
        <dbReference type="ARBA" id="ARBA00022723"/>
    </source>
</evidence>
<dbReference type="SFLD" id="SFLDG00002">
    <property type="entry name" value="C1.7:_P-type_atpase_like"/>
    <property type="match status" value="1"/>
</dbReference>
<dbReference type="InterPro" id="IPR023214">
    <property type="entry name" value="HAD_sf"/>
</dbReference>
<dbReference type="Pfam" id="PF00702">
    <property type="entry name" value="Hydrolase"/>
    <property type="match status" value="1"/>
</dbReference>
<dbReference type="NCBIfam" id="TIGR01525">
    <property type="entry name" value="ATPase-IB_hvy"/>
    <property type="match status" value="1"/>
</dbReference>
<feature type="transmembrane region" description="Helical" evidence="7">
    <location>
        <begin position="481"/>
        <end position="508"/>
    </location>
</feature>
<evidence type="ECO:0000256" key="2">
    <source>
        <dbReference type="ARBA" id="ARBA00022692"/>
    </source>
</evidence>
<organism evidence="9 10">
    <name type="scientific">Phlyctema vagabunda</name>
    <dbReference type="NCBI Taxonomy" id="108571"/>
    <lineage>
        <taxon>Eukaryota</taxon>
        <taxon>Fungi</taxon>
        <taxon>Dikarya</taxon>
        <taxon>Ascomycota</taxon>
        <taxon>Pezizomycotina</taxon>
        <taxon>Leotiomycetes</taxon>
        <taxon>Helotiales</taxon>
        <taxon>Dermateaceae</taxon>
        <taxon>Phlyctema</taxon>
    </lineage>
</organism>
<dbReference type="SUPFAM" id="SSF56784">
    <property type="entry name" value="HAD-like"/>
    <property type="match status" value="1"/>
</dbReference>
<evidence type="ECO:0000313" key="9">
    <source>
        <dbReference type="EMBL" id="KAL3423514.1"/>
    </source>
</evidence>
<dbReference type="InterPro" id="IPR001757">
    <property type="entry name" value="P_typ_ATPase"/>
</dbReference>
<dbReference type="InterPro" id="IPR023298">
    <property type="entry name" value="ATPase_P-typ_TM_dom_sf"/>
</dbReference>
<dbReference type="InterPro" id="IPR008250">
    <property type="entry name" value="ATPase_P-typ_transduc_dom_A_sf"/>
</dbReference>
<dbReference type="InterPro" id="IPR044492">
    <property type="entry name" value="P_typ_ATPase_HD_dom"/>
</dbReference>
<feature type="transmembrane region" description="Helical" evidence="7">
    <location>
        <begin position="258"/>
        <end position="277"/>
    </location>
</feature>
<comment type="subcellular location">
    <subcellularLocation>
        <location evidence="1 7">Membrane</location>
    </subcellularLocation>
</comment>
<feature type="transmembrane region" description="Helical" evidence="7">
    <location>
        <begin position="782"/>
        <end position="807"/>
    </location>
</feature>
<dbReference type="PRINTS" id="PR00119">
    <property type="entry name" value="CATATPASE"/>
</dbReference>
<dbReference type="SUPFAM" id="SSF55008">
    <property type="entry name" value="HMA, heavy metal-associated domain"/>
    <property type="match status" value="1"/>
</dbReference>
<dbReference type="PANTHER" id="PTHR46594">
    <property type="entry name" value="P-TYPE CATION-TRANSPORTING ATPASE"/>
    <property type="match status" value="1"/>
</dbReference>
<dbReference type="EMBL" id="JBFCZG010000004">
    <property type="protein sequence ID" value="KAL3423514.1"/>
    <property type="molecule type" value="Genomic_DNA"/>
</dbReference>
<dbReference type="InterPro" id="IPR036163">
    <property type="entry name" value="HMA_dom_sf"/>
</dbReference>
<dbReference type="Gene3D" id="3.40.50.1000">
    <property type="entry name" value="HAD superfamily/HAD-like"/>
    <property type="match status" value="1"/>
</dbReference>
<comment type="caution">
    <text evidence="9">The sequence shown here is derived from an EMBL/GenBank/DDBJ whole genome shotgun (WGS) entry which is preliminary data.</text>
</comment>
<dbReference type="Gene3D" id="2.70.150.10">
    <property type="entry name" value="Calcium-transporting ATPase, cytoplasmic transduction domain A"/>
    <property type="match status" value="1"/>
</dbReference>
<dbReference type="Pfam" id="PF00403">
    <property type="entry name" value="HMA"/>
    <property type="match status" value="1"/>
</dbReference>
<keyword evidence="10" id="KW-1185">Reference proteome</keyword>
<evidence type="ECO:0000259" key="8">
    <source>
        <dbReference type="PROSITE" id="PS50846"/>
    </source>
</evidence>
<dbReference type="InterPro" id="IPR018303">
    <property type="entry name" value="ATPase_P-typ_P_site"/>
</dbReference>
<dbReference type="NCBIfam" id="TIGR01494">
    <property type="entry name" value="ATPase_P-type"/>
    <property type="match status" value="1"/>
</dbReference>
<dbReference type="InterPro" id="IPR059000">
    <property type="entry name" value="ATPase_P-type_domA"/>
</dbReference>
<dbReference type="NCBIfam" id="TIGR01511">
    <property type="entry name" value="ATPase-IB1_Cu"/>
    <property type="match status" value="1"/>
</dbReference>
<dbReference type="Gene3D" id="3.40.1110.10">
    <property type="entry name" value="Calcium-transporting ATPase, cytoplasmic domain N"/>
    <property type="match status" value="1"/>
</dbReference>
<dbReference type="InterPro" id="IPR027256">
    <property type="entry name" value="P-typ_ATPase_IB"/>
</dbReference>
<dbReference type="Proteomes" id="UP001629113">
    <property type="component" value="Unassembled WGS sequence"/>
</dbReference>
<evidence type="ECO:0000256" key="5">
    <source>
        <dbReference type="ARBA" id="ARBA00022989"/>
    </source>
</evidence>
<comment type="similarity">
    <text evidence="7">Belongs to the cation transport ATPase (P-type) (TC 3.A.3) family. Type IB subfamily.</text>
</comment>
<dbReference type="InterPro" id="IPR023299">
    <property type="entry name" value="ATPase_P-typ_cyto_dom_N"/>
</dbReference>
<dbReference type="InterPro" id="IPR056236">
    <property type="entry name" value="HMA_PCA1"/>
</dbReference>
<dbReference type="InterPro" id="IPR036412">
    <property type="entry name" value="HAD-like_sf"/>
</dbReference>
<feature type="transmembrane region" description="Helical" evidence="7">
    <location>
        <begin position="440"/>
        <end position="461"/>
    </location>
</feature>
<evidence type="ECO:0000256" key="1">
    <source>
        <dbReference type="ARBA" id="ARBA00004370"/>
    </source>
</evidence>
<keyword evidence="3 7" id="KW-0479">Metal-binding</keyword>
<keyword evidence="4" id="KW-1278">Translocase</keyword>
<accession>A0ABR4PJI7</accession>
<keyword evidence="7" id="KW-0547">Nucleotide-binding</keyword>
<dbReference type="PANTHER" id="PTHR46594:SF4">
    <property type="entry name" value="P-TYPE CATION-TRANSPORTING ATPASE"/>
    <property type="match status" value="1"/>
</dbReference>
<dbReference type="Pfam" id="PF00122">
    <property type="entry name" value="E1-E2_ATPase"/>
    <property type="match status" value="1"/>
</dbReference>
<keyword evidence="5 7" id="KW-1133">Transmembrane helix</keyword>
<feature type="transmembrane region" description="Helical" evidence="7">
    <location>
        <begin position="289"/>
        <end position="307"/>
    </location>
</feature>
<dbReference type="SFLD" id="SFLDS00003">
    <property type="entry name" value="Haloacid_Dehalogenase"/>
    <property type="match status" value="1"/>
</dbReference>
<dbReference type="SUPFAM" id="SSF81653">
    <property type="entry name" value="Calcium ATPase, transduction domain A"/>
    <property type="match status" value="1"/>
</dbReference>
<evidence type="ECO:0000256" key="6">
    <source>
        <dbReference type="ARBA" id="ARBA00023136"/>
    </source>
</evidence>
<dbReference type="PROSITE" id="PS50846">
    <property type="entry name" value="HMA_2"/>
    <property type="match status" value="1"/>
</dbReference>
<dbReference type="InterPro" id="IPR006121">
    <property type="entry name" value="HMA_dom"/>
</dbReference>
<dbReference type="Pfam" id="PF24534">
    <property type="entry name" value="HMA_PCA1"/>
    <property type="match status" value="1"/>
</dbReference>
<dbReference type="SUPFAM" id="SSF81665">
    <property type="entry name" value="Calcium ATPase, transmembrane domain M"/>
    <property type="match status" value="1"/>
</dbReference>
<evidence type="ECO:0000256" key="4">
    <source>
        <dbReference type="ARBA" id="ARBA00022967"/>
    </source>
</evidence>
<gene>
    <name evidence="9" type="ORF">PVAG01_05261</name>
</gene>
<feature type="transmembrane region" description="Helical" evidence="7">
    <location>
        <begin position="193"/>
        <end position="212"/>
    </location>
</feature>
<dbReference type="Gene3D" id="3.30.70.100">
    <property type="match status" value="1"/>
</dbReference>
<feature type="transmembrane region" description="Helical" evidence="7">
    <location>
        <begin position="813"/>
        <end position="832"/>
    </location>
</feature>
<sequence length="837" mass="89943">MQDACSKVDRCSAMTLPSEKEISMVGSPLEIDLERGATGLDHVILNVHGMTCVGCETKLSRSLLAVPALKNVQTSLVLGRAEFDFDNNVNSVENIMRIIEKATGFSCEKLTTTGQELDVILRGNIAEFINQTLPLGVYDMVPLDKHTVRIVFNPSIIGARELFERSFDASIQLAPLRPHASLEAGKSHVRNTGLMTVFSAACTIPVLVLAWAPLPERHIQYGGASLALATIVQFVVAGPFYPSALRSLIFTRVIEMDLLIVLSTTAAYVFSVVAFAYEVHGRPLSTGQFFETSTLLVTLIMLGRYISAFARQKAVESISIRSLQPSTALLLNDDGSEQEVDVRLLQHGDNFRVSPESRVTTDGVVLTGISEIDESMVTGEAKLVEKQIGSSVIAGSVNGSGPLVVKLTRLPSDNTISTIATMVDDAKFSKPKTQEIADRVAGYFVPVVVVFCMITFGIWVAVGIEVRKQSGSSAAVNAITYAIAVLIVSCPCAIGLAVPMVIVIAGGVAAKNGVIFRTAETIEIARNVTHVVFDKTGTLTQGHLSVRAEEYATDAKEITQSIVLGIASNIKHPVAAAVTKHLTSNIKAAVVEDVKSVPGCGIEGIWNGAHVRAGNSRWLNLEELPTVKKLLTQGLTVFCVVRETETVAIFGLQDSIRPDAYQVVSELKRRGIDVSIVSGDDTEAVHSVGAELGFPISNVKSRCSPKSKQDYIKDAMVDKDTVIMFCGDGTNDAVALAQAHIGVHMNEGTDVAQSAADAILMRPSLFGIITLIDLSRAAFNRIVFNFTWAFVYNLFAILLAGGAFVNARISPEYAGLGEIVSVLPVILIALQLRWAKF</sequence>
<keyword evidence="6 7" id="KW-0472">Membrane</keyword>
<dbReference type="CDD" id="cd00371">
    <property type="entry name" value="HMA"/>
    <property type="match status" value="1"/>
</dbReference>
<keyword evidence="2 7" id="KW-0812">Transmembrane</keyword>
<feature type="domain" description="HMA" evidence="8">
    <location>
        <begin position="41"/>
        <end position="108"/>
    </location>
</feature>
<feature type="transmembrane region" description="Helical" evidence="7">
    <location>
        <begin position="218"/>
        <end position="237"/>
    </location>
</feature>
<keyword evidence="7" id="KW-0067">ATP-binding</keyword>
<name>A0ABR4PJI7_9HELO</name>
<proteinExistence type="inferred from homology"/>
<evidence type="ECO:0000256" key="7">
    <source>
        <dbReference type="RuleBase" id="RU362081"/>
    </source>
</evidence>
<dbReference type="PROSITE" id="PS00154">
    <property type="entry name" value="ATPASE_E1_E2"/>
    <property type="match status" value="1"/>
</dbReference>
<dbReference type="SFLD" id="SFLDF00027">
    <property type="entry name" value="p-type_atpase"/>
    <property type="match status" value="1"/>
</dbReference>
<protein>
    <submittedName>
        <fullName evidence="9">P-type cation-transporting ATPase 2</fullName>
    </submittedName>
</protein>
<reference evidence="9 10" key="1">
    <citation type="submission" date="2024-06" db="EMBL/GenBank/DDBJ databases">
        <title>Complete genome of Phlyctema vagabunda strain 19-DSS-EL-015.</title>
        <authorList>
            <person name="Fiorenzani C."/>
        </authorList>
    </citation>
    <scope>NUCLEOTIDE SEQUENCE [LARGE SCALE GENOMIC DNA]</scope>
    <source>
        <strain evidence="9 10">19-DSS-EL-015</strain>
    </source>
</reference>